<proteinExistence type="predicted"/>
<feature type="transmembrane region" description="Helical" evidence="2">
    <location>
        <begin position="41"/>
        <end position="60"/>
    </location>
</feature>
<dbReference type="SUPFAM" id="SSF51261">
    <property type="entry name" value="Duplicated hybrid motif"/>
    <property type="match status" value="1"/>
</dbReference>
<feature type="region of interest" description="Disordered" evidence="1">
    <location>
        <begin position="116"/>
        <end position="138"/>
    </location>
</feature>
<organism evidence="4 5">
    <name type="scientific">Eiseniibacteriota bacterium</name>
    <dbReference type="NCBI Taxonomy" id="2212470"/>
    <lineage>
        <taxon>Bacteria</taxon>
        <taxon>Candidatus Eiseniibacteriota</taxon>
    </lineage>
</organism>
<accession>A0A948RYG1</accession>
<evidence type="ECO:0000313" key="5">
    <source>
        <dbReference type="Proteomes" id="UP000777784"/>
    </source>
</evidence>
<dbReference type="GO" id="GO:0004222">
    <property type="term" value="F:metalloendopeptidase activity"/>
    <property type="evidence" value="ECO:0007669"/>
    <property type="project" value="TreeGrafter"/>
</dbReference>
<evidence type="ECO:0000256" key="1">
    <source>
        <dbReference type="SAM" id="MobiDB-lite"/>
    </source>
</evidence>
<reference evidence="4" key="1">
    <citation type="submission" date="2021-05" db="EMBL/GenBank/DDBJ databases">
        <title>Energy efficiency and biological interactions define the core microbiome of deep oligotrophic groundwater.</title>
        <authorList>
            <person name="Mehrshad M."/>
            <person name="Lopez-Fernandez M."/>
            <person name="Bell E."/>
            <person name="Bernier-Latmani R."/>
            <person name="Bertilsson S."/>
            <person name="Dopson M."/>
        </authorList>
    </citation>
    <scope>NUCLEOTIDE SEQUENCE</scope>
    <source>
        <strain evidence="4">Modern_marine.mb.64</strain>
    </source>
</reference>
<evidence type="ECO:0000256" key="2">
    <source>
        <dbReference type="SAM" id="Phobius"/>
    </source>
</evidence>
<evidence type="ECO:0000313" key="4">
    <source>
        <dbReference type="EMBL" id="MBU2693333.1"/>
    </source>
</evidence>
<protein>
    <submittedName>
        <fullName evidence="4">M23 family metallopeptidase</fullName>
    </submittedName>
</protein>
<dbReference type="PANTHER" id="PTHR21666:SF290">
    <property type="entry name" value="PEPTIDASE M23 DOMAIN PROTEIN"/>
    <property type="match status" value="1"/>
</dbReference>
<dbReference type="InterPro" id="IPR016047">
    <property type="entry name" value="M23ase_b-sheet_dom"/>
</dbReference>
<feature type="domain" description="M23ase beta-sheet core" evidence="3">
    <location>
        <begin position="195"/>
        <end position="289"/>
    </location>
</feature>
<keyword evidence="2" id="KW-0812">Transmembrane</keyword>
<feature type="compositionally biased region" description="Basic and acidic residues" evidence="1">
    <location>
        <begin position="123"/>
        <end position="138"/>
    </location>
</feature>
<dbReference type="Proteomes" id="UP000777784">
    <property type="component" value="Unassembled WGS sequence"/>
</dbReference>
<gene>
    <name evidence="4" type="ORF">KJ970_20635</name>
</gene>
<dbReference type="PANTHER" id="PTHR21666">
    <property type="entry name" value="PEPTIDASE-RELATED"/>
    <property type="match status" value="1"/>
</dbReference>
<name>A0A948RYG1_UNCEI</name>
<dbReference type="CDD" id="cd12797">
    <property type="entry name" value="M23_peptidase"/>
    <property type="match status" value="1"/>
</dbReference>
<comment type="caution">
    <text evidence="4">The sequence shown here is derived from an EMBL/GenBank/DDBJ whole genome shotgun (WGS) entry which is preliminary data.</text>
</comment>
<dbReference type="Gene3D" id="2.70.70.10">
    <property type="entry name" value="Glucose Permease (Domain IIA)"/>
    <property type="match status" value="1"/>
</dbReference>
<dbReference type="Pfam" id="PF01551">
    <property type="entry name" value="Peptidase_M23"/>
    <property type="match status" value="1"/>
</dbReference>
<keyword evidence="2" id="KW-0472">Membrane</keyword>
<dbReference type="EMBL" id="JAHJDP010000118">
    <property type="protein sequence ID" value="MBU2693333.1"/>
    <property type="molecule type" value="Genomic_DNA"/>
</dbReference>
<dbReference type="InterPro" id="IPR011055">
    <property type="entry name" value="Dup_hybrid_motif"/>
</dbReference>
<evidence type="ECO:0000259" key="3">
    <source>
        <dbReference type="Pfam" id="PF01551"/>
    </source>
</evidence>
<dbReference type="InterPro" id="IPR050570">
    <property type="entry name" value="Cell_wall_metabolism_enzyme"/>
</dbReference>
<sequence>MEEIKEIPAPAFGNDEYSILITPPGTGRIYKLQIKPWQLRLGVVVGILFLSVVLIGAAFYGKILIQARTTAGLQAEVELLHTQLAQLEILQIEVQKLERFRKDVLELTGISEPRIQADEEGWEKDSEGIEESSDSRSNRVNRMEMADALRGEDVAGQAQRIYPEQLKLVRSLIFQRPCPGPISRGFSIGASGGEIHSAVDLAGSVGTGIAAAGPGVVIRTEKDDVFGLVVVLGHGGDIQTLYGHNSKILVSQGERVEAGQLIAEMGNTGLSSAPHLHFEIRLKDQPIDPAEIITSLRPERLK</sequence>
<keyword evidence="2" id="KW-1133">Transmembrane helix</keyword>
<dbReference type="AlphaFoldDB" id="A0A948RYG1"/>